<evidence type="ECO:0000313" key="1">
    <source>
        <dbReference type="EMBL" id="MED6223940.1"/>
    </source>
</evidence>
<protein>
    <submittedName>
        <fullName evidence="1">Uncharacterized protein</fullName>
    </submittedName>
</protein>
<dbReference type="EMBL" id="JASCZI010272969">
    <property type="protein sequence ID" value="MED6223940.1"/>
    <property type="molecule type" value="Genomic_DNA"/>
</dbReference>
<feature type="non-terminal residue" evidence="1">
    <location>
        <position position="1"/>
    </location>
</feature>
<gene>
    <name evidence="1" type="ORF">PIB30_079037</name>
</gene>
<keyword evidence="2" id="KW-1185">Reference proteome</keyword>
<proteinExistence type="predicted"/>
<accession>A0ABU6ZPM9</accession>
<reference evidence="1 2" key="1">
    <citation type="journal article" date="2023" name="Plants (Basel)">
        <title>Bridging the Gap: Combining Genomics and Transcriptomics Approaches to Understand Stylosanthes scabra, an Orphan Legume from the Brazilian Caatinga.</title>
        <authorList>
            <person name="Ferreira-Neto J.R.C."/>
            <person name="da Silva M.D."/>
            <person name="Binneck E."/>
            <person name="de Melo N.F."/>
            <person name="da Silva R.H."/>
            <person name="de Melo A.L.T.M."/>
            <person name="Pandolfi V."/>
            <person name="Bustamante F.O."/>
            <person name="Brasileiro-Vidal A.C."/>
            <person name="Benko-Iseppon A.M."/>
        </authorList>
    </citation>
    <scope>NUCLEOTIDE SEQUENCE [LARGE SCALE GENOMIC DNA]</scope>
    <source>
        <tissue evidence="1">Leaves</tissue>
    </source>
</reference>
<organism evidence="1 2">
    <name type="scientific">Stylosanthes scabra</name>
    <dbReference type="NCBI Taxonomy" id="79078"/>
    <lineage>
        <taxon>Eukaryota</taxon>
        <taxon>Viridiplantae</taxon>
        <taxon>Streptophyta</taxon>
        <taxon>Embryophyta</taxon>
        <taxon>Tracheophyta</taxon>
        <taxon>Spermatophyta</taxon>
        <taxon>Magnoliopsida</taxon>
        <taxon>eudicotyledons</taxon>
        <taxon>Gunneridae</taxon>
        <taxon>Pentapetalae</taxon>
        <taxon>rosids</taxon>
        <taxon>fabids</taxon>
        <taxon>Fabales</taxon>
        <taxon>Fabaceae</taxon>
        <taxon>Papilionoideae</taxon>
        <taxon>50 kb inversion clade</taxon>
        <taxon>dalbergioids sensu lato</taxon>
        <taxon>Dalbergieae</taxon>
        <taxon>Pterocarpus clade</taxon>
        <taxon>Stylosanthes</taxon>
    </lineage>
</organism>
<dbReference type="Proteomes" id="UP001341840">
    <property type="component" value="Unassembled WGS sequence"/>
</dbReference>
<name>A0ABU6ZPM9_9FABA</name>
<evidence type="ECO:0000313" key="2">
    <source>
        <dbReference type="Proteomes" id="UP001341840"/>
    </source>
</evidence>
<sequence length="90" mass="9777">GKKSNEVSGEWHSLRRRLMLHTSLLPSAVVATGSPLLLDTCYASSFWVVASRRCSSVAGDPLICINPWCRTATTVQIMKATAPSLADFKL</sequence>
<comment type="caution">
    <text evidence="1">The sequence shown here is derived from an EMBL/GenBank/DDBJ whole genome shotgun (WGS) entry which is preliminary data.</text>
</comment>